<dbReference type="EMBL" id="QWEX01000002">
    <property type="protein sequence ID" value="RXV69700.1"/>
    <property type="molecule type" value="Genomic_DNA"/>
</dbReference>
<sequence length="101" mass="12031">MGARSVPSKLFRYFSSRNYRTWHTRHDRNPTLPTVDIIKYANLIEIENIFQIHLGIERILQQEIAVKNDLEILNKFDGSFRLGYHLCHLFSALWGNRLVFR</sequence>
<dbReference type="AlphaFoldDB" id="A0A4Q2AKJ1"/>
<proteinExistence type="predicted"/>
<reference evidence="1 2" key="1">
    <citation type="submission" date="2018-08" db="EMBL/GenBank/DDBJ databases">
        <title>Mountain-cultivated ginseng endophyte, Burkholderia stabilis and its activity against ginseng root rot disease.</title>
        <authorList>
            <person name="Tapan Kumar M."/>
            <person name="Bae H."/>
            <person name="Shanmugam G."/>
            <person name="Jeon J."/>
        </authorList>
    </citation>
    <scope>NUCLEOTIDE SEQUENCE [LARGE SCALE GENOMIC DNA]</scope>
    <source>
        <strain evidence="1 2">EB159</strain>
    </source>
</reference>
<evidence type="ECO:0000313" key="1">
    <source>
        <dbReference type="EMBL" id="RXV69700.1"/>
    </source>
</evidence>
<evidence type="ECO:0000313" key="2">
    <source>
        <dbReference type="Proteomes" id="UP000289650"/>
    </source>
</evidence>
<accession>A0A4Q2AKJ1</accession>
<gene>
    <name evidence="1" type="ORF">D1006_32240</name>
</gene>
<name>A0A4Q2AKJ1_9BURK</name>
<protein>
    <submittedName>
        <fullName evidence="1">Uncharacterized protein</fullName>
    </submittedName>
</protein>
<dbReference type="Proteomes" id="UP000289650">
    <property type="component" value="Unassembled WGS sequence"/>
</dbReference>
<comment type="caution">
    <text evidence="1">The sequence shown here is derived from an EMBL/GenBank/DDBJ whole genome shotgun (WGS) entry which is preliminary data.</text>
</comment>
<organism evidence="1 2">
    <name type="scientific">Burkholderia stabilis</name>
    <dbReference type="NCBI Taxonomy" id="95485"/>
    <lineage>
        <taxon>Bacteria</taxon>
        <taxon>Pseudomonadati</taxon>
        <taxon>Pseudomonadota</taxon>
        <taxon>Betaproteobacteria</taxon>
        <taxon>Burkholderiales</taxon>
        <taxon>Burkholderiaceae</taxon>
        <taxon>Burkholderia</taxon>
        <taxon>Burkholderia cepacia complex</taxon>
    </lineage>
</organism>